<dbReference type="InterPro" id="IPR036259">
    <property type="entry name" value="MFS_trans_sf"/>
</dbReference>
<evidence type="ECO:0000313" key="8">
    <source>
        <dbReference type="EMBL" id="MUN53690.1"/>
    </source>
</evidence>
<dbReference type="Gene3D" id="1.20.1250.20">
    <property type="entry name" value="MFS general substrate transporter like domains"/>
    <property type="match status" value="1"/>
</dbReference>
<protein>
    <submittedName>
        <fullName evidence="8">MFS transporter</fullName>
    </submittedName>
</protein>
<reference evidence="8 9" key="1">
    <citation type="submission" date="2019-12" db="EMBL/GenBank/DDBJ databases">
        <authorList>
            <person name="Li J."/>
            <person name="Shi Y."/>
            <person name="Xu G."/>
            <person name="Xiao D."/>
            <person name="Ran X."/>
        </authorList>
    </citation>
    <scope>NUCLEOTIDE SEQUENCE [LARGE SCALE GENOMIC DNA]</scope>
    <source>
        <strain evidence="8 9">JCM 15915</strain>
    </source>
</reference>
<dbReference type="PANTHER" id="PTHR23523">
    <property type="match status" value="1"/>
</dbReference>
<comment type="caution">
    <text evidence="8">The sequence shown here is derived from an EMBL/GenBank/DDBJ whole genome shotgun (WGS) entry which is preliminary data.</text>
</comment>
<dbReference type="PANTHER" id="PTHR23523:SF2">
    <property type="entry name" value="2-NITROIMIDAZOLE TRANSPORTER"/>
    <property type="match status" value="1"/>
</dbReference>
<dbReference type="Proteomes" id="UP000462152">
    <property type="component" value="Unassembled WGS sequence"/>
</dbReference>
<keyword evidence="9" id="KW-1185">Reference proteome</keyword>
<gene>
    <name evidence="8" type="ORF">GMA10_00335</name>
</gene>
<evidence type="ECO:0000256" key="6">
    <source>
        <dbReference type="SAM" id="Phobius"/>
    </source>
</evidence>
<feature type="transmembrane region" description="Helical" evidence="6">
    <location>
        <begin position="38"/>
        <end position="57"/>
    </location>
</feature>
<evidence type="ECO:0000259" key="7">
    <source>
        <dbReference type="PROSITE" id="PS50850"/>
    </source>
</evidence>
<keyword evidence="4 6" id="KW-0472">Membrane</keyword>
<evidence type="ECO:0000256" key="5">
    <source>
        <dbReference type="SAM" id="MobiDB-lite"/>
    </source>
</evidence>
<keyword evidence="3 6" id="KW-1133">Transmembrane helix</keyword>
<feature type="transmembrane region" description="Helical" evidence="6">
    <location>
        <begin position="390"/>
        <end position="407"/>
    </location>
</feature>
<evidence type="ECO:0000313" key="9">
    <source>
        <dbReference type="Proteomes" id="UP000462152"/>
    </source>
</evidence>
<name>A0A7K1LF08_9MICC</name>
<feature type="transmembrane region" description="Helical" evidence="6">
    <location>
        <begin position="413"/>
        <end position="434"/>
    </location>
</feature>
<feature type="transmembrane region" description="Helical" evidence="6">
    <location>
        <begin position="105"/>
        <end position="122"/>
    </location>
</feature>
<feature type="transmembrane region" description="Helical" evidence="6">
    <location>
        <begin position="128"/>
        <end position="153"/>
    </location>
</feature>
<dbReference type="Pfam" id="PF07690">
    <property type="entry name" value="MFS_1"/>
    <property type="match status" value="1"/>
</dbReference>
<evidence type="ECO:0000256" key="4">
    <source>
        <dbReference type="ARBA" id="ARBA00023136"/>
    </source>
</evidence>
<feature type="transmembrane region" description="Helical" evidence="6">
    <location>
        <begin position="351"/>
        <end position="369"/>
    </location>
</feature>
<dbReference type="InterPro" id="IPR052524">
    <property type="entry name" value="MFS_Cyanate_Porter"/>
</dbReference>
<keyword evidence="2 6" id="KW-0812">Transmembrane</keyword>
<dbReference type="AlphaFoldDB" id="A0A7K1LF08"/>
<feature type="transmembrane region" description="Helical" evidence="6">
    <location>
        <begin position="298"/>
        <end position="318"/>
    </location>
</feature>
<feature type="region of interest" description="Disordered" evidence="5">
    <location>
        <begin position="1"/>
        <end position="32"/>
    </location>
</feature>
<feature type="transmembrane region" description="Helical" evidence="6">
    <location>
        <begin position="260"/>
        <end position="278"/>
    </location>
</feature>
<comment type="subcellular location">
    <subcellularLocation>
        <location evidence="1">Cell membrane</location>
        <topology evidence="1">Multi-pass membrane protein</topology>
    </subcellularLocation>
</comment>
<feature type="domain" description="Major facilitator superfamily (MFS) profile" evidence="7">
    <location>
        <begin position="40"/>
        <end position="439"/>
    </location>
</feature>
<dbReference type="SUPFAM" id="SSF103473">
    <property type="entry name" value="MFS general substrate transporter"/>
    <property type="match status" value="1"/>
</dbReference>
<evidence type="ECO:0000256" key="3">
    <source>
        <dbReference type="ARBA" id="ARBA00022989"/>
    </source>
</evidence>
<dbReference type="PROSITE" id="PS50850">
    <property type="entry name" value="MFS"/>
    <property type="match status" value="1"/>
</dbReference>
<dbReference type="GO" id="GO:0005886">
    <property type="term" value="C:plasma membrane"/>
    <property type="evidence" value="ECO:0007669"/>
    <property type="project" value="UniProtKB-SubCell"/>
</dbReference>
<feature type="transmembrane region" description="Helical" evidence="6">
    <location>
        <begin position="325"/>
        <end position="345"/>
    </location>
</feature>
<feature type="transmembrane region" description="Helical" evidence="6">
    <location>
        <begin position="77"/>
        <end position="98"/>
    </location>
</feature>
<accession>A0A7K1LF08</accession>
<proteinExistence type="predicted"/>
<evidence type="ECO:0000256" key="1">
    <source>
        <dbReference type="ARBA" id="ARBA00004651"/>
    </source>
</evidence>
<dbReference type="EMBL" id="WOGT01000001">
    <property type="protein sequence ID" value="MUN53690.1"/>
    <property type="molecule type" value="Genomic_DNA"/>
</dbReference>
<organism evidence="8 9">
    <name type="scientific">Rothia koreensis</name>
    <dbReference type="NCBI Taxonomy" id="592378"/>
    <lineage>
        <taxon>Bacteria</taxon>
        <taxon>Bacillati</taxon>
        <taxon>Actinomycetota</taxon>
        <taxon>Actinomycetes</taxon>
        <taxon>Micrococcales</taxon>
        <taxon>Micrococcaceae</taxon>
        <taxon>Rothia</taxon>
    </lineage>
</organism>
<dbReference type="CDD" id="cd17339">
    <property type="entry name" value="MFS_NIMT_CynX_like"/>
    <property type="match status" value="1"/>
</dbReference>
<dbReference type="GO" id="GO:0022857">
    <property type="term" value="F:transmembrane transporter activity"/>
    <property type="evidence" value="ECO:0007669"/>
    <property type="project" value="InterPro"/>
</dbReference>
<feature type="transmembrane region" description="Helical" evidence="6">
    <location>
        <begin position="198"/>
        <end position="216"/>
    </location>
</feature>
<dbReference type="InterPro" id="IPR011701">
    <property type="entry name" value="MFS"/>
</dbReference>
<feature type="transmembrane region" description="Helical" evidence="6">
    <location>
        <begin position="165"/>
        <end position="186"/>
    </location>
</feature>
<dbReference type="InterPro" id="IPR020846">
    <property type="entry name" value="MFS_dom"/>
</dbReference>
<sequence length="444" mass="46135">MEHDPVTDTPENSPSDRPRNPDLPASDGPATPSGARQVTAAWCIVVLLIASCLRPALTTVGPALHLIGDDTGLGSGGLGLVGALPLLAFAILSPIVAIPAQRIGIERVVLVALAVLGLGILLRSTPGIGWLWVGTLLIGVGIATGNVLVPVIVKRDFSKHVSLMTGLYTAVLSVGAATASGITAPLSHTLPGSWRSALAIWAAVPLVCAVWWFFLTRATRRREYERSGSLAKAMTGSMPAIPSPAEPNASRKVSLLKSPLAWQVTIFMGLQSLIFYTAANWLPTVEASVGMDPATGGFHLFLMQLLGILGNLSVSFLAERRASQSWLAMIMAGFLIVALGGALVLPQAAALWASFIGIGCGGSFSLSLAMIGLRTMSSAQTMKLSGMSQCLGYLMAALGPLLAGWFADVLGGWVMVIVILLALMVVHLIAGALAGRNRKIGATA</sequence>
<evidence type="ECO:0000256" key="2">
    <source>
        <dbReference type="ARBA" id="ARBA00022692"/>
    </source>
</evidence>